<dbReference type="STRING" id="687842.ASU31_11260"/>
<dbReference type="Proteomes" id="UP000051950">
    <property type="component" value="Unassembled WGS sequence"/>
</dbReference>
<accession>A0A0T5VQC9</accession>
<name>A0A0T5VQC9_9SPHI</name>
<comment type="caution">
    <text evidence="1">The sequence shown here is derived from an EMBL/GenBank/DDBJ whole genome shotgun (WGS) entry which is preliminary data.</text>
</comment>
<dbReference type="EMBL" id="LMZQ01000006">
    <property type="protein sequence ID" value="KRT16071.1"/>
    <property type="molecule type" value="Genomic_DNA"/>
</dbReference>
<reference evidence="1 2" key="1">
    <citation type="submission" date="2015-11" db="EMBL/GenBank/DDBJ databases">
        <title>Sequence of Pedobacter ginsenosidimutans.</title>
        <authorList>
            <person name="Carson E."/>
            <person name="Keyser V."/>
            <person name="Newman J."/>
            <person name="Miller J."/>
        </authorList>
    </citation>
    <scope>NUCLEOTIDE SEQUENCE [LARGE SCALE GENOMIC DNA]</scope>
    <source>
        <strain evidence="1 2">KACC 14530</strain>
    </source>
</reference>
<evidence type="ECO:0000313" key="1">
    <source>
        <dbReference type="EMBL" id="KRT16071.1"/>
    </source>
</evidence>
<organism evidence="1 2">
    <name type="scientific">Pedobacter ginsenosidimutans</name>
    <dbReference type="NCBI Taxonomy" id="687842"/>
    <lineage>
        <taxon>Bacteria</taxon>
        <taxon>Pseudomonadati</taxon>
        <taxon>Bacteroidota</taxon>
        <taxon>Sphingobacteriia</taxon>
        <taxon>Sphingobacteriales</taxon>
        <taxon>Sphingobacteriaceae</taxon>
        <taxon>Pedobacter</taxon>
    </lineage>
</organism>
<dbReference type="AlphaFoldDB" id="A0A0T5VQC9"/>
<sequence>MTTFLWILLMVAEPKGSKRYSKQPDRTLPIKCYSTFTNHLHYLIGPNSDIKKSVQLNVTPIFKIKKVIRFLLA</sequence>
<gene>
    <name evidence="1" type="ORF">ASU31_11260</name>
</gene>
<protein>
    <submittedName>
        <fullName evidence="1">Uncharacterized protein</fullName>
    </submittedName>
</protein>
<proteinExistence type="predicted"/>
<keyword evidence="2" id="KW-1185">Reference proteome</keyword>
<evidence type="ECO:0000313" key="2">
    <source>
        <dbReference type="Proteomes" id="UP000051950"/>
    </source>
</evidence>